<gene>
    <name evidence="2" type="ORF">DPMN_142858</name>
</gene>
<dbReference type="AlphaFoldDB" id="A0A9D4GCI3"/>
<reference evidence="2" key="1">
    <citation type="journal article" date="2019" name="bioRxiv">
        <title>The Genome of the Zebra Mussel, Dreissena polymorpha: A Resource for Invasive Species Research.</title>
        <authorList>
            <person name="McCartney M.A."/>
            <person name="Auch B."/>
            <person name="Kono T."/>
            <person name="Mallez S."/>
            <person name="Zhang Y."/>
            <person name="Obille A."/>
            <person name="Becker A."/>
            <person name="Abrahante J.E."/>
            <person name="Garbe J."/>
            <person name="Badalamenti J.P."/>
            <person name="Herman A."/>
            <person name="Mangelson H."/>
            <person name="Liachko I."/>
            <person name="Sullivan S."/>
            <person name="Sone E.D."/>
            <person name="Koren S."/>
            <person name="Silverstein K.A.T."/>
            <person name="Beckman K.B."/>
            <person name="Gohl D.M."/>
        </authorList>
    </citation>
    <scope>NUCLEOTIDE SEQUENCE</scope>
    <source>
        <strain evidence="2">Duluth1</strain>
        <tissue evidence="2">Whole animal</tissue>
    </source>
</reference>
<evidence type="ECO:0000313" key="2">
    <source>
        <dbReference type="EMBL" id="KAH3814362.1"/>
    </source>
</evidence>
<keyword evidence="3" id="KW-1185">Reference proteome</keyword>
<name>A0A9D4GCI3_DREPO</name>
<feature type="compositionally biased region" description="Basic and acidic residues" evidence="1">
    <location>
        <begin position="7"/>
        <end position="45"/>
    </location>
</feature>
<comment type="caution">
    <text evidence="2">The sequence shown here is derived from an EMBL/GenBank/DDBJ whole genome shotgun (WGS) entry which is preliminary data.</text>
</comment>
<feature type="compositionally biased region" description="Low complexity" evidence="1">
    <location>
        <begin position="96"/>
        <end position="114"/>
    </location>
</feature>
<feature type="region of interest" description="Disordered" evidence="1">
    <location>
        <begin position="1"/>
        <end position="187"/>
    </location>
</feature>
<proteinExistence type="predicted"/>
<accession>A0A9D4GCI3</accession>
<dbReference type="Proteomes" id="UP000828390">
    <property type="component" value="Unassembled WGS sequence"/>
</dbReference>
<sequence>MAVSSSKAERGRSPTKSPRREKPAGSSDRKSILEAKEKEEKDHKLATTATAATSVSSKSLNRALQPRGSESPRPKDSGTDPSESGSRAKDHGKFGFGSSSKLSLRESSPSSNSSSEERAHHGRLFGEIQQFGGSAGLAARQSPSPSPPTARKTPPKVMPKPVRKKSDEAPPVSKPISQSSAGASGLSKTLSSWKKSRAVSAPPVSRCEFAGLLVFVIFLGQLSFPCDVSQTPILKMFKNKQNI</sequence>
<evidence type="ECO:0000313" key="3">
    <source>
        <dbReference type="Proteomes" id="UP000828390"/>
    </source>
</evidence>
<protein>
    <submittedName>
        <fullName evidence="2">Uncharacterized protein</fullName>
    </submittedName>
</protein>
<dbReference type="EMBL" id="JAIWYP010000006">
    <property type="protein sequence ID" value="KAH3814362.1"/>
    <property type="molecule type" value="Genomic_DNA"/>
</dbReference>
<evidence type="ECO:0000256" key="1">
    <source>
        <dbReference type="SAM" id="MobiDB-lite"/>
    </source>
</evidence>
<feature type="compositionally biased region" description="Polar residues" evidence="1">
    <location>
        <begin position="175"/>
        <end position="187"/>
    </location>
</feature>
<reference evidence="2" key="2">
    <citation type="submission" date="2020-11" db="EMBL/GenBank/DDBJ databases">
        <authorList>
            <person name="McCartney M.A."/>
            <person name="Auch B."/>
            <person name="Kono T."/>
            <person name="Mallez S."/>
            <person name="Becker A."/>
            <person name="Gohl D.M."/>
            <person name="Silverstein K.A.T."/>
            <person name="Koren S."/>
            <person name="Bechman K.B."/>
            <person name="Herman A."/>
            <person name="Abrahante J.E."/>
            <person name="Garbe J."/>
        </authorList>
    </citation>
    <scope>NUCLEOTIDE SEQUENCE</scope>
    <source>
        <strain evidence="2">Duluth1</strain>
        <tissue evidence="2">Whole animal</tissue>
    </source>
</reference>
<organism evidence="2 3">
    <name type="scientific">Dreissena polymorpha</name>
    <name type="common">Zebra mussel</name>
    <name type="synonym">Mytilus polymorpha</name>
    <dbReference type="NCBI Taxonomy" id="45954"/>
    <lineage>
        <taxon>Eukaryota</taxon>
        <taxon>Metazoa</taxon>
        <taxon>Spiralia</taxon>
        <taxon>Lophotrochozoa</taxon>
        <taxon>Mollusca</taxon>
        <taxon>Bivalvia</taxon>
        <taxon>Autobranchia</taxon>
        <taxon>Heteroconchia</taxon>
        <taxon>Euheterodonta</taxon>
        <taxon>Imparidentia</taxon>
        <taxon>Neoheterodontei</taxon>
        <taxon>Myida</taxon>
        <taxon>Dreissenoidea</taxon>
        <taxon>Dreissenidae</taxon>
        <taxon>Dreissena</taxon>
    </lineage>
</organism>